<dbReference type="GO" id="GO:0006355">
    <property type="term" value="P:regulation of DNA-templated transcription"/>
    <property type="evidence" value="ECO:0007669"/>
    <property type="project" value="InterPro"/>
</dbReference>
<organism evidence="6 7">
    <name type="scientific">Paenibacillus oceani</name>
    <dbReference type="NCBI Taxonomy" id="2772510"/>
    <lineage>
        <taxon>Bacteria</taxon>
        <taxon>Bacillati</taxon>
        <taxon>Bacillota</taxon>
        <taxon>Bacilli</taxon>
        <taxon>Bacillales</taxon>
        <taxon>Paenibacillaceae</taxon>
        <taxon>Paenibacillus</taxon>
    </lineage>
</organism>
<proteinExistence type="predicted"/>
<name>A0A927CCB8_9BACL</name>
<dbReference type="AlphaFoldDB" id="A0A927CCB8"/>
<gene>
    <name evidence="6" type="ORF">IDH45_19375</name>
</gene>
<dbReference type="Proteomes" id="UP000639396">
    <property type="component" value="Unassembled WGS sequence"/>
</dbReference>
<sequence>MAYWNLDAYNRCKEVQSKAEQLMAQLPISPADAEQVRLAASLSGYDADFLHSALPREPVVHLLEEAGRIALDSELLRDNAFTGLTLPQRVLARALQPASHRLETEPARDLPLQADTTVQTRSSPDLSPPAGAQQALTPREREVLSLVLRGMSNLEIAAKLYISAHTVKNHVTKILDKLGVSDRTQALAKIYGNRLNAASGGENNSKTK</sequence>
<dbReference type="PROSITE" id="PS50043">
    <property type="entry name" value="HTH_LUXR_2"/>
    <property type="match status" value="1"/>
</dbReference>
<dbReference type="EMBL" id="JACXJA010000027">
    <property type="protein sequence ID" value="MBD2864147.1"/>
    <property type="molecule type" value="Genomic_DNA"/>
</dbReference>
<dbReference type="CDD" id="cd06170">
    <property type="entry name" value="LuxR_C_like"/>
    <property type="match status" value="1"/>
</dbReference>
<feature type="domain" description="HTH luxR-type" evidence="5">
    <location>
        <begin position="129"/>
        <end position="194"/>
    </location>
</feature>
<dbReference type="PANTHER" id="PTHR44688:SF16">
    <property type="entry name" value="DNA-BINDING TRANSCRIPTIONAL ACTIVATOR DEVR_DOSR"/>
    <property type="match status" value="1"/>
</dbReference>
<evidence type="ECO:0000259" key="5">
    <source>
        <dbReference type="PROSITE" id="PS50043"/>
    </source>
</evidence>
<evidence type="ECO:0000313" key="6">
    <source>
        <dbReference type="EMBL" id="MBD2864147.1"/>
    </source>
</evidence>
<evidence type="ECO:0000256" key="1">
    <source>
        <dbReference type="ARBA" id="ARBA00023015"/>
    </source>
</evidence>
<feature type="region of interest" description="Disordered" evidence="4">
    <location>
        <begin position="101"/>
        <end position="138"/>
    </location>
</feature>
<reference evidence="6" key="1">
    <citation type="submission" date="2020-09" db="EMBL/GenBank/DDBJ databases">
        <title>A novel bacterium of genus Paenibacillus, isolated from South China Sea.</title>
        <authorList>
            <person name="Huang H."/>
            <person name="Mo K."/>
            <person name="Hu Y."/>
        </authorList>
    </citation>
    <scope>NUCLEOTIDE SEQUENCE</scope>
    <source>
        <strain evidence="6">IB182363</strain>
    </source>
</reference>
<evidence type="ECO:0000256" key="2">
    <source>
        <dbReference type="ARBA" id="ARBA00023125"/>
    </source>
</evidence>
<dbReference type="GO" id="GO:0003677">
    <property type="term" value="F:DNA binding"/>
    <property type="evidence" value="ECO:0007669"/>
    <property type="project" value="UniProtKB-KW"/>
</dbReference>
<evidence type="ECO:0000313" key="7">
    <source>
        <dbReference type="Proteomes" id="UP000639396"/>
    </source>
</evidence>
<keyword evidence="2" id="KW-0238">DNA-binding</keyword>
<feature type="compositionally biased region" description="Polar residues" evidence="4">
    <location>
        <begin position="114"/>
        <end position="125"/>
    </location>
</feature>
<dbReference type="Gene3D" id="1.10.10.10">
    <property type="entry name" value="Winged helix-like DNA-binding domain superfamily/Winged helix DNA-binding domain"/>
    <property type="match status" value="1"/>
</dbReference>
<keyword evidence="1" id="KW-0805">Transcription regulation</keyword>
<dbReference type="SUPFAM" id="SSF46894">
    <property type="entry name" value="C-terminal effector domain of the bipartite response regulators"/>
    <property type="match status" value="1"/>
</dbReference>
<accession>A0A927CCB8</accession>
<comment type="caution">
    <text evidence="6">The sequence shown here is derived from an EMBL/GenBank/DDBJ whole genome shotgun (WGS) entry which is preliminary data.</text>
</comment>
<keyword evidence="7" id="KW-1185">Reference proteome</keyword>
<protein>
    <recommendedName>
        <fullName evidence="5">HTH luxR-type domain-containing protein</fullName>
    </recommendedName>
</protein>
<keyword evidence="3" id="KW-0804">Transcription</keyword>
<dbReference type="InterPro" id="IPR016032">
    <property type="entry name" value="Sig_transdc_resp-reg_C-effctor"/>
</dbReference>
<dbReference type="PRINTS" id="PR00038">
    <property type="entry name" value="HTHLUXR"/>
</dbReference>
<evidence type="ECO:0000256" key="3">
    <source>
        <dbReference type="ARBA" id="ARBA00023163"/>
    </source>
</evidence>
<dbReference type="InterPro" id="IPR036388">
    <property type="entry name" value="WH-like_DNA-bd_sf"/>
</dbReference>
<dbReference type="InterPro" id="IPR000792">
    <property type="entry name" value="Tscrpt_reg_LuxR_C"/>
</dbReference>
<evidence type="ECO:0000256" key="4">
    <source>
        <dbReference type="SAM" id="MobiDB-lite"/>
    </source>
</evidence>
<dbReference type="SMART" id="SM00421">
    <property type="entry name" value="HTH_LUXR"/>
    <property type="match status" value="1"/>
</dbReference>
<dbReference type="Pfam" id="PF00196">
    <property type="entry name" value="GerE"/>
    <property type="match status" value="1"/>
</dbReference>
<dbReference type="PANTHER" id="PTHR44688">
    <property type="entry name" value="DNA-BINDING TRANSCRIPTIONAL ACTIVATOR DEVR_DOSR"/>
    <property type="match status" value="1"/>
</dbReference>